<keyword evidence="2" id="KW-0808">Transferase</keyword>
<dbReference type="PANTHER" id="PTHR43685">
    <property type="entry name" value="GLYCOSYLTRANSFERASE"/>
    <property type="match status" value="1"/>
</dbReference>
<dbReference type="InterPro" id="IPR050834">
    <property type="entry name" value="Glycosyltransf_2"/>
</dbReference>
<sequence>MVRNPISNKCVDYMISVIIPIYNGAPFIENAYKTLIDQNIGVLEIIFVDNNSLDNSVAIITSIQAKDDRVRLYREPVQGAASARNAGLEQAKGEFVYFFDVDDELFENALNSLLEVLKIDSSLDSVHGNTIKSNMKLRETKVSLKDTYKLTVPEYHYWGIRWMNYGTLPGTPSFLHRRSVFDKIGCFNPLLKLGEDAAFHVKLGMECKVAHLDKKILLYYRHDSSTVSAQNKKALSREFTYWEPLIHEHIPYLLENEVPLAFKKEVLIRAYGYIPKMLSVTVGYSQRKLLKKKLLKDIQPLGIPVITSLFIHLTIVTGSRNLYKFYAYYVLKYYMRYIVK</sequence>
<dbReference type="EMBL" id="QJTD01000002">
    <property type="protein sequence ID" value="PYE82138.1"/>
    <property type="molecule type" value="Genomic_DNA"/>
</dbReference>
<dbReference type="CDD" id="cd00761">
    <property type="entry name" value="Glyco_tranf_GTA_type"/>
    <property type="match status" value="1"/>
</dbReference>
<dbReference type="InterPro" id="IPR029044">
    <property type="entry name" value="Nucleotide-diphossugar_trans"/>
</dbReference>
<dbReference type="Proteomes" id="UP000248054">
    <property type="component" value="Unassembled WGS sequence"/>
</dbReference>
<evidence type="ECO:0000313" key="3">
    <source>
        <dbReference type="Proteomes" id="UP000248054"/>
    </source>
</evidence>
<dbReference type="SUPFAM" id="SSF53448">
    <property type="entry name" value="Nucleotide-diphospho-sugar transferases"/>
    <property type="match status" value="1"/>
</dbReference>
<dbReference type="InterPro" id="IPR001173">
    <property type="entry name" value="Glyco_trans_2-like"/>
</dbReference>
<comment type="caution">
    <text evidence="2">The sequence shown here is derived from an EMBL/GenBank/DDBJ whole genome shotgun (WGS) entry which is preliminary data.</text>
</comment>
<accession>A0A2V4Y150</accession>
<organism evidence="2 3">
    <name type="scientific">Winogradskyella epiphytica</name>
    <dbReference type="NCBI Taxonomy" id="262005"/>
    <lineage>
        <taxon>Bacteria</taxon>
        <taxon>Pseudomonadati</taxon>
        <taxon>Bacteroidota</taxon>
        <taxon>Flavobacteriia</taxon>
        <taxon>Flavobacteriales</taxon>
        <taxon>Flavobacteriaceae</taxon>
        <taxon>Winogradskyella</taxon>
    </lineage>
</organism>
<dbReference type="AlphaFoldDB" id="A0A2V4Y150"/>
<dbReference type="Pfam" id="PF00535">
    <property type="entry name" value="Glycos_transf_2"/>
    <property type="match status" value="1"/>
</dbReference>
<dbReference type="GO" id="GO:0016740">
    <property type="term" value="F:transferase activity"/>
    <property type="evidence" value="ECO:0007669"/>
    <property type="project" value="UniProtKB-KW"/>
</dbReference>
<evidence type="ECO:0000313" key="2">
    <source>
        <dbReference type="EMBL" id="PYE82138.1"/>
    </source>
</evidence>
<dbReference type="PANTHER" id="PTHR43685:SF11">
    <property type="entry name" value="GLYCOSYLTRANSFERASE TAGX-RELATED"/>
    <property type="match status" value="1"/>
</dbReference>
<evidence type="ECO:0000259" key="1">
    <source>
        <dbReference type="Pfam" id="PF00535"/>
    </source>
</evidence>
<protein>
    <submittedName>
        <fullName evidence="2">Glycosyltransferase involved in cell wall biosynthesis</fullName>
    </submittedName>
</protein>
<gene>
    <name evidence="2" type="ORF">DFQ11_102719</name>
</gene>
<reference evidence="2 3" key="1">
    <citation type="submission" date="2018-06" db="EMBL/GenBank/DDBJ databases">
        <title>Genomic Encyclopedia of Type Strains, Phase III (KMG-III): the genomes of soil and plant-associated and newly described type strains.</title>
        <authorList>
            <person name="Whitman W."/>
        </authorList>
    </citation>
    <scope>NUCLEOTIDE SEQUENCE [LARGE SCALE GENOMIC DNA]</scope>
    <source>
        <strain evidence="2 3">CECT 7945</strain>
    </source>
</reference>
<name>A0A2V4Y150_9FLAO</name>
<proteinExistence type="predicted"/>
<dbReference type="Gene3D" id="3.90.550.10">
    <property type="entry name" value="Spore Coat Polysaccharide Biosynthesis Protein SpsA, Chain A"/>
    <property type="match status" value="1"/>
</dbReference>
<keyword evidence="3" id="KW-1185">Reference proteome</keyword>
<feature type="domain" description="Glycosyltransferase 2-like" evidence="1">
    <location>
        <begin position="16"/>
        <end position="174"/>
    </location>
</feature>